<feature type="transmembrane region" description="Helical" evidence="1">
    <location>
        <begin position="136"/>
        <end position="156"/>
    </location>
</feature>
<gene>
    <name evidence="2" type="ORF">N780_07810</name>
</gene>
<evidence type="ECO:0000313" key="3">
    <source>
        <dbReference type="Proteomes" id="UP000030153"/>
    </source>
</evidence>
<organism evidence="2 3">
    <name type="scientific">Pontibacillus chungwhensis BH030062</name>
    <dbReference type="NCBI Taxonomy" id="1385513"/>
    <lineage>
        <taxon>Bacteria</taxon>
        <taxon>Bacillati</taxon>
        <taxon>Bacillota</taxon>
        <taxon>Bacilli</taxon>
        <taxon>Bacillales</taxon>
        <taxon>Bacillaceae</taxon>
        <taxon>Pontibacillus</taxon>
    </lineage>
</organism>
<feature type="transmembrane region" description="Helical" evidence="1">
    <location>
        <begin position="6"/>
        <end position="28"/>
    </location>
</feature>
<dbReference type="Proteomes" id="UP000030153">
    <property type="component" value="Unassembled WGS sequence"/>
</dbReference>
<feature type="transmembrane region" description="Helical" evidence="1">
    <location>
        <begin position="163"/>
        <end position="182"/>
    </location>
</feature>
<dbReference type="eggNOG" id="ENOG5032FS7">
    <property type="taxonomic scope" value="Bacteria"/>
</dbReference>
<keyword evidence="1" id="KW-0472">Membrane</keyword>
<proteinExistence type="predicted"/>
<feature type="transmembrane region" description="Helical" evidence="1">
    <location>
        <begin position="111"/>
        <end position="130"/>
    </location>
</feature>
<dbReference type="STRING" id="1385513.N780_07810"/>
<keyword evidence="3" id="KW-1185">Reference proteome</keyword>
<evidence type="ECO:0000256" key="1">
    <source>
        <dbReference type="SAM" id="Phobius"/>
    </source>
</evidence>
<sequence length="215" mass="24780">MVVGPFVISFYLFALAISLVSGVLLFMMTSPFSKSETRKALSGISDLFVWLLIFIWVGKVLLKWEAFWKDPISILIYPSNHQALYIGLLLTFILSMWRYRHRVGELAISKSLVLIVNYSLFVYYFMAVIWTSSGTVYVGELVLAGVLVIWQVVSLTARSQQSWWYGMFGAFIAGKFMLTLILGETFLFHYKVDLWVWILMSFIFVSLLYGKKVRT</sequence>
<feature type="transmembrane region" description="Helical" evidence="1">
    <location>
        <begin position="82"/>
        <end position="99"/>
    </location>
</feature>
<keyword evidence="1" id="KW-1133">Transmembrane helix</keyword>
<dbReference type="AlphaFoldDB" id="A0A0A2V8F4"/>
<accession>A0A0A2V8F4</accession>
<protein>
    <submittedName>
        <fullName evidence="2">Uncharacterized protein</fullName>
    </submittedName>
</protein>
<evidence type="ECO:0000313" key="2">
    <source>
        <dbReference type="EMBL" id="KGP89995.1"/>
    </source>
</evidence>
<dbReference type="OrthoDB" id="2440835at2"/>
<name>A0A0A2V8F4_9BACI</name>
<keyword evidence="1" id="KW-0812">Transmembrane</keyword>
<reference evidence="2 3" key="1">
    <citation type="submission" date="2013-08" db="EMBL/GenBank/DDBJ databases">
        <title>Genome of Pontibacillus chungwhensis.</title>
        <authorList>
            <person name="Wang Q."/>
            <person name="Wang G."/>
        </authorList>
    </citation>
    <scope>NUCLEOTIDE SEQUENCE [LARGE SCALE GENOMIC DNA]</scope>
    <source>
        <strain evidence="2 3">BH030062</strain>
    </source>
</reference>
<dbReference type="EMBL" id="AVBG01000018">
    <property type="protein sequence ID" value="KGP89995.1"/>
    <property type="molecule type" value="Genomic_DNA"/>
</dbReference>
<comment type="caution">
    <text evidence="2">The sequence shown here is derived from an EMBL/GenBank/DDBJ whole genome shotgun (WGS) entry which is preliminary data.</text>
</comment>
<feature type="transmembrane region" description="Helical" evidence="1">
    <location>
        <begin position="40"/>
        <end position="62"/>
    </location>
</feature>
<feature type="transmembrane region" description="Helical" evidence="1">
    <location>
        <begin position="194"/>
        <end position="210"/>
    </location>
</feature>